<dbReference type="GeneID" id="951406"/>
<dbReference type="SUPFAM" id="SSF57667">
    <property type="entry name" value="beta-beta-alpha zinc fingers"/>
    <property type="match status" value="1"/>
</dbReference>
<name>Q8V9P1_SIRV2</name>
<dbReference type="KEGG" id="vg:951406"/>
<dbReference type="Gene3D" id="3.30.160.60">
    <property type="entry name" value="Classic Zinc Finger"/>
    <property type="match status" value="1"/>
</dbReference>
<evidence type="ECO:0000256" key="3">
    <source>
        <dbReference type="ARBA" id="ARBA00022771"/>
    </source>
</evidence>
<evidence type="ECO:0000259" key="7">
    <source>
        <dbReference type="PROSITE" id="PS50157"/>
    </source>
</evidence>
<dbReference type="PROSITE" id="PS50157">
    <property type="entry name" value="ZINC_FINGER_C2H2_2"/>
    <property type="match status" value="1"/>
</dbReference>
<keyword evidence="3 6" id="KW-0863">Zinc-finger</keyword>
<evidence type="ECO:0000256" key="1">
    <source>
        <dbReference type="ARBA" id="ARBA00022723"/>
    </source>
</evidence>
<dbReference type="Pfam" id="PF00096">
    <property type="entry name" value="zf-C2H2"/>
    <property type="match status" value="1"/>
</dbReference>
<dbReference type="SMART" id="SM00355">
    <property type="entry name" value="ZnF_C2H2"/>
    <property type="match status" value="1"/>
</dbReference>
<evidence type="ECO:0000313" key="8">
    <source>
        <dbReference type="EMBL" id="CAC87302.1"/>
    </source>
</evidence>
<organismHost>
    <name type="scientific">Saccharolobus islandicus</name>
    <name type="common">Sulfolobus islandicus</name>
    <dbReference type="NCBI Taxonomy" id="43080"/>
</organismHost>
<accession>Q8V9P1</accession>
<evidence type="ECO:0000256" key="6">
    <source>
        <dbReference type="PROSITE-ProRule" id="PRU00042"/>
    </source>
</evidence>
<protein>
    <recommendedName>
        <fullName evidence="7">C2H2-type domain-containing protein</fullName>
    </recommendedName>
</protein>
<sequence>MALLGYECPICGKIYIKRKSMTTHLRKHNTNLKLSNCKRISLRTGEYIEIKAEEE</sequence>
<dbReference type="InterPro" id="IPR013087">
    <property type="entry name" value="Znf_C2H2_type"/>
</dbReference>
<dbReference type="GO" id="GO:0008270">
    <property type="term" value="F:zinc ion binding"/>
    <property type="evidence" value="ECO:0007669"/>
    <property type="project" value="UniProtKB-KW"/>
</dbReference>
<dbReference type="Proteomes" id="UP000002271">
    <property type="component" value="Segment"/>
</dbReference>
<dbReference type="GO" id="GO:0003677">
    <property type="term" value="F:DNA binding"/>
    <property type="evidence" value="ECO:0007669"/>
    <property type="project" value="UniProtKB-KW"/>
</dbReference>
<evidence type="ECO:0000256" key="5">
    <source>
        <dbReference type="ARBA" id="ARBA00023125"/>
    </source>
</evidence>
<keyword evidence="1" id="KW-0479">Metal-binding</keyword>
<dbReference type="InterPro" id="IPR036236">
    <property type="entry name" value="Znf_C2H2_sf"/>
</dbReference>
<dbReference type="EMBL" id="AJ344259">
    <property type="protein sequence ID" value="CAC87302.1"/>
    <property type="molecule type" value="Genomic_DNA"/>
</dbReference>
<reference evidence="8 9" key="1">
    <citation type="journal article" date="2001" name="Virology">
        <title>Sequences and replication of genomes of the archaeal rudiviruses SIRV1 and SIRV2: relationships to the archaeal lipothrixvirus SIFV and some eukaryal viruses.</title>
        <authorList>
            <person name="Peng X."/>
            <person name="Blum H."/>
            <person name="She Q."/>
            <person name="Mallok S."/>
            <person name="Brugger K."/>
            <person name="Garrett R.A."/>
            <person name="Zillig W."/>
            <person name="Prangishvili D."/>
        </authorList>
    </citation>
    <scope>NUCLEOTIDE SEQUENCE</scope>
    <source>
        <strain evidence="8 9">HVE10/4</strain>
    </source>
</reference>
<keyword evidence="9" id="KW-1185">Reference proteome</keyword>
<organism evidence="8 9">
    <name type="scientific">Sulfolobus islandicus rod-shaped virus 2</name>
    <name type="common">SIRV2</name>
    <name type="synonym">Sulfolobus virus SIRV-2</name>
    <dbReference type="NCBI Taxonomy" id="157899"/>
    <lineage>
        <taxon>Viruses</taxon>
        <taxon>Adnaviria</taxon>
        <taxon>Zilligvirae</taxon>
        <taxon>Taleaviricota</taxon>
        <taxon>Tokiviricetes</taxon>
        <taxon>Ligamenvirales</taxon>
        <taxon>Rudiviridae</taxon>
        <taxon>Icerudivirus</taxon>
        <taxon>Icerudivirus hveragerdiense</taxon>
        <taxon>Icerudivirus SIRV2</taxon>
    </lineage>
</organism>
<dbReference type="FunFam" id="3.30.160.60:FF:000045">
    <property type="entry name" value="ZFP69 zinc finger protein B"/>
    <property type="match status" value="1"/>
</dbReference>
<evidence type="ECO:0000313" key="9">
    <source>
        <dbReference type="Proteomes" id="UP000002271"/>
    </source>
</evidence>
<dbReference type="RefSeq" id="NP_666561.1">
    <property type="nucleotide sequence ID" value="NC_004086.1"/>
</dbReference>
<keyword evidence="5" id="KW-0238">DNA-binding</keyword>
<dbReference type="OrthoDB" id="23361at10239"/>
<proteinExistence type="predicted"/>
<evidence type="ECO:0000256" key="4">
    <source>
        <dbReference type="ARBA" id="ARBA00022833"/>
    </source>
</evidence>
<keyword evidence="4" id="KW-0862">Zinc</keyword>
<evidence type="ECO:0000256" key="2">
    <source>
        <dbReference type="ARBA" id="ARBA00022737"/>
    </source>
</evidence>
<keyword evidence="2" id="KW-0677">Repeat</keyword>
<dbReference type="PROSITE" id="PS00028">
    <property type="entry name" value="ZINC_FINGER_C2H2_1"/>
    <property type="match status" value="1"/>
</dbReference>
<feature type="domain" description="C2H2-type" evidence="7">
    <location>
        <begin position="6"/>
        <end position="33"/>
    </location>
</feature>